<protein>
    <recommendedName>
        <fullName evidence="4">PB1 domain-containing protein</fullName>
    </recommendedName>
</protein>
<evidence type="ECO:0000313" key="3">
    <source>
        <dbReference type="Proteomes" id="UP000218231"/>
    </source>
</evidence>
<accession>A0A2A2LBH2</accession>
<dbReference type="STRING" id="2018661.A0A2A2LBH2"/>
<feature type="compositionally biased region" description="Polar residues" evidence="1">
    <location>
        <begin position="116"/>
        <end position="126"/>
    </location>
</feature>
<reference evidence="2 3" key="1">
    <citation type="journal article" date="2017" name="Curr. Biol.">
        <title>Genome architecture and evolution of a unichromosomal asexual nematode.</title>
        <authorList>
            <person name="Fradin H."/>
            <person name="Zegar C."/>
            <person name="Gutwein M."/>
            <person name="Lucas J."/>
            <person name="Kovtun M."/>
            <person name="Corcoran D."/>
            <person name="Baugh L.R."/>
            <person name="Kiontke K."/>
            <person name="Gunsalus K."/>
            <person name="Fitch D.H."/>
            <person name="Piano F."/>
        </authorList>
    </citation>
    <scope>NUCLEOTIDE SEQUENCE [LARGE SCALE GENOMIC DNA]</scope>
    <source>
        <strain evidence="2">PF1309</strain>
    </source>
</reference>
<keyword evidence="3" id="KW-1185">Reference proteome</keyword>
<comment type="caution">
    <text evidence="2">The sequence shown here is derived from an EMBL/GenBank/DDBJ whole genome shotgun (WGS) entry which is preliminary data.</text>
</comment>
<evidence type="ECO:0008006" key="4">
    <source>
        <dbReference type="Google" id="ProtNLM"/>
    </source>
</evidence>
<name>A0A2A2LBH2_9BILA</name>
<dbReference type="OrthoDB" id="5798369at2759"/>
<evidence type="ECO:0000313" key="2">
    <source>
        <dbReference type="EMBL" id="PAV83520.1"/>
    </source>
</evidence>
<dbReference type="AlphaFoldDB" id="A0A2A2LBH2"/>
<evidence type="ECO:0000256" key="1">
    <source>
        <dbReference type="SAM" id="MobiDB-lite"/>
    </source>
</evidence>
<gene>
    <name evidence="2" type="ORF">WR25_19882</name>
</gene>
<sequence length="233" mass="26295">MFNGKKVRWNHFGKKYALRISDYEMEYADLYDAFMKKVHEARPDFEGQLAYINPMGQQVIVQNDKDMRDAIQAMKGKLKLHTTIREGTVLAAADMLGRPARSQSVPPERSYHNYPPANSRSPSSMDSAPATYRPRAASPPAMSDSQPREIVKTTASYAGRYKGLTGMPYWGGKVGYGPYSQSIVYGMPPHNPMLLRFLASPFPYGYGTTFVGPNKYFGGWHHKYYTSGWGPVW</sequence>
<feature type="region of interest" description="Disordered" evidence="1">
    <location>
        <begin position="98"/>
        <end position="149"/>
    </location>
</feature>
<dbReference type="Proteomes" id="UP000218231">
    <property type="component" value="Unassembled WGS sequence"/>
</dbReference>
<dbReference type="EMBL" id="LIAE01006952">
    <property type="protein sequence ID" value="PAV83520.1"/>
    <property type="molecule type" value="Genomic_DNA"/>
</dbReference>
<organism evidence="2 3">
    <name type="scientific">Diploscapter pachys</name>
    <dbReference type="NCBI Taxonomy" id="2018661"/>
    <lineage>
        <taxon>Eukaryota</taxon>
        <taxon>Metazoa</taxon>
        <taxon>Ecdysozoa</taxon>
        <taxon>Nematoda</taxon>
        <taxon>Chromadorea</taxon>
        <taxon>Rhabditida</taxon>
        <taxon>Rhabditina</taxon>
        <taxon>Rhabditomorpha</taxon>
        <taxon>Rhabditoidea</taxon>
        <taxon>Rhabditidae</taxon>
        <taxon>Diploscapter</taxon>
    </lineage>
</organism>
<proteinExistence type="predicted"/>